<dbReference type="Pfam" id="PF00011">
    <property type="entry name" value="HSP20"/>
    <property type="match status" value="1"/>
</dbReference>
<dbReference type="RefSeq" id="WP_129464452.1">
    <property type="nucleotide sequence ID" value="NZ_JACSXZ010000002.1"/>
</dbReference>
<gene>
    <name evidence="3" type="ORF">EQG68_08840</name>
</gene>
<dbReference type="PANTHER" id="PTHR11527">
    <property type="entry name" value="HEAT-SHOCK PROTEIN 20 FAMILY MEMBER"/>
    <property type="match status" value="1"/>
</dbReference>
<dbReference type="InterPro" id="IPR002068">
    <property type="entry name" value="A-crystallin/Hsp20_dom"/>
</dbReference>
<name>A0A4Q1KNY5_9FLAO</name>
<dbReference type="Proteomes" id="UP000289734">
    <property type="component" value="Unassembled WGS sequence"/>
</dbReference>
<evidence type="ECO:0000256" key="1">
    <source>
        <dbReference type="PROSITE-ProRule" id="PRU00285"/>
    </source>
</evidence>
<accession>A0A4Q1KNY5</accession>
<dbReference type="EMBL" id="SBKQ01000008">
    <property type="protein sequence ID" value="RXR31773.1"/>
    <property type="molecule type" value="Genomic_DNA"/>
</dbReference>
<organism evidence="3 4">
    <name type="scientific">Flavobacterium piscinae</name>
    <dbReference type="NCBI Taxonomy" id="2506424"/>
    <lineage>
        <taxon>Bacteria</taxon>
        <taxon>Pseudomonadati</taxon>
        <taxon>Bacteroidota</taxon>
        <taxon>Flavobacteriia</taxon>
        <taxon>Flavobacteriales</taxon>
        <taxon>Flavobacteriaceae</taxon>
        <taxon>Flavobacterium</taxon>
    </lineage>
</organism>
<evidence type="ECO:0000313" key="3">
    <source>
        <dbReference type="EMBL" id="RXR31773.1"/>
    </source>
</evidence>
<dbReference type="OrthoDB" id="9814487at2"/>
<dbReference type="SUPFAM" id="SSF49764">
    <property type="entry name" value="HSP20-like chaperones"/>
    <property type="match status" value="1"/>
</dbReference>
<proteinExistence type="inferred from homology"/>
<dbReference type="InterPro" id="IPR008978">
    <property type="entry name" value="HSP20-like_chaperone"/>
</dbReference>
<keyword evidence="4" id="KW-1185">Reference proteome</keyword>
<dbReference type="InterPro" id="IPR031107">
    <property type="entry name" value="Small_HSP"/>
</dbReference>
<evidence type="ECO:0000256" key="2">
    <source>
        <dbReference type="RuleBase" id="RU003616"/>
    </source>
</evidence>
<evidence type="ECO:0000313" key="4">
    <source>
        <dbReference type="Proteomes" id="UP000289734"/>
    </source>
</evidence>
<dbReference type="AlphaFoldDB" id="A0A4Q1KNY5"/>
<protein>
    <submittedName>
        <fullName evidence="3">Hsp20/alpha crystallin family protein</fullName>
    </submittedName>
</protein>
<sequence length="144" mass="16576">MTLVKTTNRFPFPAVFDEFFKPDWMGGMERMNNTVPPVNIKETETTFVVELAAPGKRKEDFNIELDDNVLTISSESKHEKEEKDSDGKYTRKEFSYSSFKRAFTLPEIVNESDINASYENGVLHITLPKREEALPKPKRLIEIG</sequence>
<comment type="caution">
    <text evidence="3">The sequence shown here is derived from an EMBL/GenBank/DDBJ whole genome shotgun (WGS) entry which is preliminary data.</text>
</comment>
<dbReference type="CDD" id="cd06471">
    <property type="entry name" value="ACD_LpsHSP_like"/>
    <property type="match status" value="1"/>
</dbReference>
<dbReference type="PROSITE" id="PS01031">
    <property type="entry name" value="SHSP"/>
    <property type="match status" value="1"/>
</dbReference>
<dbReference type="Gene3D" id="2.60.40.790">
    <property type="match status" value="1"/>
</dbReference>
<reference evidence="4" key="1">
    <citation type="submission" date="2019-01" db="EMBL/GenBank/DDBJ databases">
        <title>Cytophagaceae bacterium strain CAR-16.</title>
        <authorList>
            <person name="Chen W.-M."/>
        </authorList>
    </citation>
    <scope>NUCLEOTIDE SEQUENCE [LARGE SCALE GENOMIC DNA]</scope>
    <source>
        <strain evidence="4">ICH-30</strain>
    </source>
</reference>
<comment type="similarity">
    <text evidence="1 2">Belongs to the small heat shock protein (HSP20) family.</text>
</comment>